<reference evidence="2" key="1">
    <citation type="submission" date="2016-08" db="EMBL/GenBank/DDBJ databases">
        <authorList>
            <person name="Varghese N."/>
            <person name="Submissions Spin"/>
        </authorList>
    </citation>
    <scope>NUCLEOTIDE SEQUENCE [LARGE SCALE GENOMIC DNA]</scope>
    <source>
        <strain evidence="2">R-53144</strain>
    </source>
</reference>
<evidence type="ECO:0000313" key="2">
    <source>
        <dbReference type="Proteomes" id="UP000199698"/>
    </source>
</evidence>
<dbReference type="STRING" id="1798183.GA0061080_100859"/>
<dbReference type="RefSeq" id="WP_091121194.1">
    <property type="nucleotide sequence ID" value="NZ_FMBA01000008.1"/>
</dbReference>
<accession>A0A1C4A5M6</accession>
<gene>
    <name evidence="1" type="ORF">GA0061080_100859</name>
</gene>
<sequence length="301" mass="35450">MLKITIRFIFVCLYCFFPLMTNANEIKWQLVDITYLSDHSIQIEKLLALLEESKDISVKSSNNKLIIDEHNVIEVRETKEKLSPNVHSLLQEELERLNLTDNKQKKQYLTFMTLPQQYNLNQSLVLMSDYLFLFSNDEFILTFKDKQKTHHDFSDLYNKFNTANLPLVNRYFPPDEKDGFLSIPDEFNYFFKGMIDDGNLKAIKLKRYKETKLILLSSYSIAGYPKLSLISLSNDLNIIDRLEIGENYEMEDGVTLIEYAIDKNYLVTLNKVEYRDNKLPKLLDKTNYIINDKGKFIKVEK</sequence>
<dbReference type="OrthoDB" id="9903047at2"/>
<keyword evidence="2" id="KW-1185">Reference proteome</keyword>
<proteinExistence type="predicted"/>
<dbReference type="EMBL" id="FMBA01000008">
    <property type="protein sequence ID" value="SCB89846.1"/>
    <property type="molecule type" value="Genomic_DNA"/>
</dbReference>
<protein>
    <submittedName>
        <fullName evidence="1">Uncharacterized protein</fullName>
    </submittedName>
</protein>
<name>A0A1C4A5M6_9GAMM</name>
<organism evidence="1 2">
    <name type="scientific">Gilliamella intestini</name>
    <dbReference type="NCBI Taxonomy" id="1798183"/>
    <lineage>
        <taxon>Bacteria</taxon>
        <taxon>Pseudomonadati</taxon>
        <taxon>Pseudomonadota</taxon>
        <taxon>Gammaproteobacteria</taxon>
        <taxon>Orbales</taxon>
        <taxon>Orbaceae</taxon>
        <taxon>Gilliamella</taxon>
    </lineage>
</organism>
<evidence type="ECO:0000313" key="1">
    <source>
        <dbReference type="EMBL" id="SCB89846.1"/>
    </source>
</evidence>
<dbReference type="AlphaFoldDB" id="A0A1C4A5M6"/>
<dbReference type="Proteomes" id="UP000199698">
    <property type="component" value="Unassembled WGS sequence"/>
</dbReference>